<evidence type="ECO:0000313" key="3">
    <source>
        <dbReference type="EMBL" id="CAF1619452.1"/>
    </source>
</evidence>
<dbReference type="Proteomes" id="UP000681720">
    <property type="component" value="Unassembled WGS sequence"/>
</dbReference>
<evidence type="ECO:0000313" key="5">
    <source>
        <dbReference type="EMBL" id="CAF3944590.1"/>
    </source>
</evidence>
<gene>
    <name evidence="7" type="ORF">BYL167_LOCUS58202</name>
    <name evidence="2" type="ORF">CJN711_LOCUS20265</name>
    <name evidence="6" type="ORF">GIL414_LOCUS11792</name>
    <name evidence="3" type="ORF">KQP761_LOCUS24463</name>
    <name evidence="4" type="ORF">MBJ925_LOCUS14287</name>
    <name evidence="5" type="ORF">SMN809_LOCUS8907</name>
</gene>
<dbReference type="Proteomes" id="UP000663855">
    <property type="component" value="Unassembled WGS sequence"/>
</dbReference>
<protein>
    <recommendedName>
        <fullName evidence="9">G-protein coupled receptors family 1 profile domain-containing protein</fullName>
    </recommendedName>
</protein>
<evidence type="ECO:0000313" key="6">
    <source>
        <dbReference type="EMBL" id="CAF4001656.1"/>
    </source>
</evidence>
<comment type="caution">
    <text evidence="3">The sequence shown here is derived from an EMBL/GenBank/DDBJ whole genome shotgun (WGS) entry which is preliminary data.</text>
</comment>
<name>A0A816C4W0_9BILA</name>
<evidence type="ECO:0000313" key="8">
    <source>
        <dbReference type="Proteomes" id="UP000663834"/>
    </source>
</evidence>
<dbReference type="EMBL" id="CAJNOV010009469">
    <property type="protein sequence ID" value="CAF1367520.1"/>
    <property type="molecule type" value="Genomic_DNA"/>
</dbReference>
<dbReference type="SUPFAM" id="SSF81321">
    <property type="entry name" value="Family A G protein-coupled receptor-like"/>
    <property type="match status" value="1"/>
</dbReference>
<evidence type="ECO:0000313" key="2">
    <source>
        <dbReference type="EMBL" id="CAF1367520.1"/>
    </source>
</evidence>
<dbReference type="EMBL" id="CAJOBH010226327">
    <property type="protein sequence ID" value="CAF5052103.1"/>
    <property type="molecule type" value="Genomic_DNA"/>
</dbReference>
<organism evidence="3 8">
    <name type="scientific">Rotaria magnacalcarata</name>
    <dbReference type="NCBI Taxonomy" id="392030"/>
    <lineage>
        <taxon>Eukaryota</taxon>
        <taxon>Metazoa</taxon>
        <taxon>Spiralia</taxon>
        <taxon>Gnathifera</taxon>
        <taxon>Rotifera</taxon>
        <taxon>Eurotatoria</taxon>
        <taxon>Bdelloidea</taxon>
        <taxon>Philodinida</taxon>
        <taxon>Philodinidae</taxon>
        <taxon>Rotaria</taxon>
    </lineage>
</organism>
<reference evidence="3" key="1">
    <citation type="submission" date="2021-02" db="EMBL/GenBank/DDBJ databases">
        <authorList>
            <person name="Nowell W R."/>
        </authorList>
    </citation>
    <scope>NUCLEOTIDE SEQUENCE</scope>
</reference>
<feature type="transmembrane region" description="Helical" evidence="1">
    <location>
        <begin position="28"/>
        <end position="50"/>
    </location>
</feature>
<dbReference type="Proteomes" id="UP000681967">
    <property type="component" value="Unassembled WGS sequence"/>
</dbReference>
<dbReference type="Gene3D" id="1.20.1070.10">
    <property type="entry name" value="Rhodopsin 7-helix transmembrane proteins"/>
    <property type="match status" value="1"/>
</dbReference>
<accession>A0A816C4W0</accession>
<feature type="transmembrane region" description="Helical" evidence="1">
    <location>
        <begin position="76"/>
        <end position="95"/>
    </location>
</feature>
<keyword evidence="1" id="KW-1133">Transmembrane helix</keyword>
<keyword evidence="1" id="KW-0472">Membrane</keyword>
<proteinExistence type="predicted"/>
<evidence type="ECO:0008006" key="9">
    <source>
        <dbReference type="Google" id="ProtNLM"/>
    </source>
</evidence>
<dbReference type="Proteomes" id="UP000663824">
    <property type="component" value="Unassembled WGS sequence"/>
</dbReference>
<evidence type="ECO:0000313" key="4">
    <source>
        <dbReference type="EMBL" id="CAF2057698.1"/>
    </source>
</evidence>
<dbReference type="EMBL" id="CAJOBJ010004474">
    <property type="protein sequence ID" value="CAF4001656.1"/>
    <property type="molecule type" value="Genomic_DNA"/>
</dbReference>
<evidence type="ECO:0000313" key="7">
    <source>
        <dbReference type="EMBL" id="CAF5052103.1"/>
    </source>
</evidence>
<dbReference type="EMBL" id="CAJNRE010006672">
    <property type="protein sequence ID" value="CAF2057698.1"/>
    <property type="molecule type" value="Genomic_DNA"/>
</dbReference>
<sequence>MLVLASYDRYCSSSRLYRRRSKSAIRKARFIIATSTILGIIFLLPMLAIYHWEETLDTCLQCSKVLINIKISSQILLYYISASILMIIFDLLAICNTRKSAGRTNSQSRLVGVSAFH</sequence>
<dbReference type="Proteomes" id="UP000676336">
    <property type="component" value="Unassembled WGS sequence"/>
</dbReference>
<dbReference type="OrthoDB" id="10605926at2759"/>
<dbReference type="EMBL" id="CAJOBI010002794">
    <property type="protein sequence ID" value="CAF3944590.1"/>
    <property type="molecule type" value="Genomic_DNA"/>
</dbReference>
<dbReference type="Proteomes" id="UP000663834">
    <property type="component" value="Unassembled WGS sequence"/>
</dbReference>
<evidence type="ECO:0000256" key="1">
    <source>
        <dbReference type="SAM" id="Phobius"/>
    </source>
</evidence>
<keyword evidence="1" id="KW-0812">Transmembrane</keyword>
<dbReference type="EMBL" id="CAJNOW010013293">
    <property type="protein sequence ID" value="CAF1619452.1"/>
    <property type="molecule type" value="Genomic_DNA"/>
</dbReference>
<dbReference type="AlphaFoldDB" id="A0A816C4W0"/>